<keyword evidence="2" id="KW-0749">Sporulation</keyword>
<evidence type="ECO:0000256" key="1">
    <source>
        <dbReference type="ARBA" id="ARBA00022679"/>
    </source>
</evidence>
<proteinExistence type="inferred from homology"/>
<name>A0A3D8PYV2_9BACI</name>
<dbReference type="GO" id="GO:0030435">
    <property type="term" value="P:sporulation resulting in formation of a cellular spore"/>
    <property type="evidence" value="ECO:0007669"/>
    <property type="project" value="UniProtKB-KW"/>
</dbReference>
<dbReference type="EMBL" id="PIOC01000010">
    <property type="protein sequence ID" value="RDW20349.1"/>
    <property type="molecule type" value="Genomic_DNA"/>
</dbReference>
<dbReference type="Proteomes" id="UP000257143">
    <property type="component" value="Unassembled WGS sequence"/>
</dbReference>
<evidence type="ECO:0000313" key="4">
    <source>
        <dbReference type="EMBL" id="RDW20349.1"/>
    </source>
</evidence>
<accession>A0A3D8PYV2</accession>
<protein>
    <submittedName>
        <fullName evidence="4">Protein-glutamine gamma-glutamyltransferase</fullName>
    </submittedName>
</protein>
<dbReference type="RefSeq" id="WP_115772433.1">
    <property type="nucleotide sequence ID" value="NZ_PIOC01000010.1"/>
</dbReference>
<evidence type="ECO:0000256" key="3">
    <source>
        <dbReference type="ARBA" id="ARBA00023315"/>
    </source>
</evidence>
<dbReference type="HAMAP" id="MF_00727">
    <property type="entry name" value="Tgl"/>
    <property type="match status" value="1"/>
</dbReference>
<organism evidence="4 5">
    <name type="scientific">Oceanobacillus arenosus</name>
    <dbReference type="NCBI Taxonomy" id="1229153"/>
    <lineage>
        <taxon>Bacteria</taxon>
        <taxon>Bacillati</taxon>
        <taxon>Bacillota</taxon>
        <taxon>Bacilli</taxon>
        <taxon>Bacillales</taxon>
        <taxon>Bacillaceae</taxon>
        <taxon>Oceanobacillus</taxon>
    </lineage>
</organism>
<keyword evidence="5" id="KW-1185">Reference proteome</keyword>
<comment type="caution">
    <text evidence="4">The sequence shown here is derived from an EMBL/GenBank/DDBJ whole genome shotgun (WGS) entry which is preliminary data.</text>
</comment>
<keyword evidence="3" id="KW-0012">Acyltransferase</keyword>
<dbReference type="AlphaFoldDB" id="A0A3D8PYV2"/>
<evidence type="ECO:0000256" key="2">
    <source>
        <dbReference type="ARBA" id="ARBA00022969"/>
    </source>
</evidence>
<dbReference type="Pfam" id="PF20085">
    <property type="entry name" value="TGL"/>
    <property type="match status" value="1"/>
</dbReference>
<evidence type="ECO:0000313" key="5">
    <source>
        <dbReference type="Proteomes" id="UP000257143"/>
    </source>
</evidence>
<dbReference type="GO" id="GO:0003810">
    <property type="term" value="F:protein-glutamine gamma-glutamyltransferase activity"/>
    <property type="evidence" value="ECO:0007669"/>
    <property type="project" value="InterPro"/>
</dbReference>
<dbReference type="InterPro" id="IPR020916">
    <property type="entry name" value="Gln_gamma-glutamylTfrase_bac"/>
</dbReference>
<keyword evidence="1 4" id="KW-0808">Transferase</keyword>
<gene>
    <name evidence="4" type="ORF">CWR48_06620</name>
</gene>
<dbReference type="NCBIfam" id="NF002869">
    <property type="entry name" value="PRK03187.1"/>
    <property type="match status" value="1"/>
</dbReference>
<dbReference type="OrthoDB" id="1845399at2"/>
<sequence>MIQLAGMQFKQSGNWPSDSIESVIIQRMQEAPIVYSYQSMYELSFELKLRKNIIESSRSMNQGASPFANLANSRCNPQYWQLTEAGGFRLRDDAEPSDAIRDIYKNSALYAFECATAIIIIYYHAVLGSIDEHLFNQLFRNLYLYSWHSDSDLGIHDIKTSHFLPGDVVYFNNPDFNRETPWWQGENAVVLEDGTYFGHGIGIEKAEQMIQALNKTRMPGSNQSAYLEIFATRLSFKHLAKYSMLPRGYLKHKMQHIIFHHNESSITYNRYLNYLNMIYNQINDINLYP</sequence>
<reference evidence="5" key="1">
    <citation type="submission" date="2017-11" db="EMBL/GenBank/DDBJ databases">
        <authorList>
            <person name="Zhu W."/>
        </authorList>
    </citation>
    <scope>NUCLEOTIDE SEQUENCE [LARGE SCALE GENOMIC DNA]</scope>
    <source>
        <strain evidence="5">CAU 1183</strain>
    </source>
</reference>